<reference evidence="5" key="1">
    <citation type="submission" date="2025-08" db="UniProtKB">
        <authorList>
            <consortium name="RefSeq"/>
        </authorList>
    </citation>
    <scope>IDENTIFICATION</scope>
</reference>
<sequence length="117" mass="13454">MELFRRKTALPSRPQPPPFEQIEEDLACSPADVVFSLQPDCISFSASPGLPPDRGNQSKEDQEPEECYQKVKQFIEMNDRVAGFAEVLQKKTDQLQSMRQELDTEMERVKRSLQQLP</sequence>
<dbReference type="Pfam" id="PF15136">
    <property type="entry name" value="UPF0449"/>
    <property type="match status" value="1"/>
</dbReference>
<protein>
    <submittedName>
        <fullName evidence="5">UPF0449 protein C19orf25 homolog</fullName>
    </submittedName>
</protein>
<evidence type="ECO:0000256" key="2">
    <source>
        <dbReference type="SAM" id="Coils"/>
    </source>
</evidence>
<evidence type="ECO:0000313" key="4">
    <source>
        <dbReference type="Proteomes" id="UP000694867"/>
    </source>
</evidence>
<dbReference type="InterPro" id="IPR028227">
    <property type="entry name" value="UPF0449"/>
</dbReference>
<dbReference type="Proteomes" id="UP000694867">
    <property type="component" value="Unplaced"/>
</dbReference>
<comment type="similarity">
    <text evidence="1">Belongs to the UPF0449 family.</text>
</comment>
<keyword evidence="2" id="KW-0175">Coiled coil</keyword>
<dbReference type="GeneID" id="108864169"/>
<dbReference type="PANTHER" id="PTHR34766">
    <property type="entry name" value="UPF0449 PROTEIN C19ORF25"/>
    <property type="match status" value="1"/>
</dbReference>
<feature type="coiled-coil region" evidence="2">
    <location>
        <begin position="85"/>
        <end position="115"/>
    </location>
</feature>
<dbReference type="KEGG" id="goe:108864169"/>
<dbReference type="RefSeq" id="XP_018494766.1">
    <property type="nucleotide sequence ID" value="XM_018639250.1"/>
</dbReference>
<dbReference type="PANTHER" id="PTHR34766:SF1">
    <property type="entry name" value="UPF0449 PROTEIN C19ORF25"/>
    <property type="match status" value="1"/>
</dbReference>
<proteinExistence type="inferred from homology"/>
<keyword evidence="4" id="KW-1185">Reference proteome</keyword>
<name>A0AAJ7L3N5_9ACAR</name>
<organism evidence="4 5">
    <name type="scientific">Galendromus occidentalis</name>
    <name type="common">western predatory mite</name>
    <dbReference type="NCBI Taxonomy" id="34638"/>
    <lineage>
        <taxon>Eukaryota</taxon>
        <taxon>Metazoa</taxon>
        <taxon>Ecdysozoa</taxon>
        <taxon>Arthropoda</taxon>
        <taxon>Chelicerata</taxon>
        <taxon>Arachnida</taxon>
        <taxon>Acari</taxon>
        <taxon>Parasitiformes</taxon>
        <taxon>Mesostigmata</taxon>
        <taxon>Gamasina</taxon>
        <taxon>Phytoseioidea</taxon>
        <taxon>Phytoseiidae</taxon>
        <taxon>Typhlodrominae</taxon>
        <taxon>Galendromus</taxon>
    </lineage>
</organism>
<accession>A0AAJ7L3N5</accession>
<evidence type="ECO:0000256" key="1">
    <source>
        <dbReference type="ARBA" id="ARBA00006137"/>
    </source>
</evidence>
<feature type="region of interest" description="Disordered" evidence="3">
    <location>
        <begin position="44"/>
        <end position="65"/>
    </location>
</feature>
<dbReference type="AlphaFoldDB" id="A0AAJ7L3N5"/>
<evidence type="ECO:0000313" key="5">
    <source>
        <dbReference type="RefSeq" id="XP_018494766.1"/>
    </source>
</evidence>
<gene>
    <name evidence="5" type="primary">LOC108864169</name>
</gene>
<evidence type="ECO:0000256" key="3">
    <source>
        <dbReference type="SAM" id="MobiDB-lite"/>
    </source>
</evidence>